<feature type="compositionally biased region" description="Low complexity" evidence="3">
    <location>
        <begin position="18"/>
        <end position="30"/>
    </location>
</feature>
<evidence type="ECO:0008006" key="7">
    <source>
        <dbReference type="Google" id="ProtNLM"/>
    </source>
</evidence>
<keyword evidence="2 4" id="KW-0472">Membrane</keyword>
<evidence type="ECO:0000256" key="1">
    <source>
        <dbReference type="ARBA" id="ARBA00004370"/>
    </source>
</evidence>
<reference evidence="5 6" key="1">
    <citation type="submission" date="2024-03" db="EMBL/GenBank/DDBJ databases">
        <title>Natural products discovery in diverse microorganisms through a two-stage MS feature dereplication strategy.</title>
        <authorList>
            <person name="Zhang R."/>
        </authorList>
    </citation>
    <scope>NUCLEOTIDE SEQUENCE [LARGE SCALE GENOMIC DNA]</scope>
    <source>
        <strain evidence="5 6">18930</strain>
    </source>
</reference>
<protein>
    <recommendedName>
        <fullName evidence="7">Mce-associated membrane protein</fullName>
    </recommendedName>
</protein>
<evidence type="ECO:0000313" key="6">
    <source>
        <dbReference type="Proteomes" id="UP001432000"/>
    </source>
</evidence>
<sequence length="235" mass="25270">MDEDEGTTPRRPRRRAVRAAGPVAGASAPAQRETPISPPHESDPTPSYEPKPSREPEVEAEGPRATEDAPVDAPARRRGVLLTAAFVVVVLALVTAGAYLFVGLRASNSDDARAERFVQTARQTVLNLTTIHPDSAQADVDRLLAGASGDFKAEFEGREGPFVEVVQQARVDSNGEIIEAGIESSADDYAEVLVAARAMVQNSDAEEPQPRDFRLRVRVVDTDGVMTASRVEFVP</sequence>
<evidence type="ECO:0000256" key="4">
    <source>
        <dbReference type="SAM" id="Phobius"/>
    </source>
</evidence>
<dbReference type="PANTHER" id="PTHR37042">
    <property type="entry name" value="OUTER MEMBRANE PROTEIN RV1973"/>
    <property type="match status" value="1"/>
</dbReference>
<proteinExistence type="predicted"/>
<evidence type="ECO:0000256" key="2">
    <source>
        <dbReference type="ARBA" id="ARBA00023136"/>
    </source>
</evidence>
<organism evidence="5 6">
    <name type="scientific">Rhodococcus sovatensis</name>
    <dbReference type="NCBI Taxonomy" id="1805840"/>
    <lineage>
        <taxon>Bacteria</taxon>
        <taxon>Bacillati</taxon>
        <taxon>Actinomycetota</taxon>
        <taxon>Actinomycetes</taxon>
        <taxon>Mycobacteriales</taxon>
        <taxon>Nocardiaceae</taxon>
        <taxon>Rhodococcus</taxon>
    </lineage>
</organism>
<keyword evidence="4" id="KW-0812">Transmembrane</keyword>
<feature type="region of interest" description="Disordered" evidence="3">
    <location>
        <begin position="1"/>
        <end position="72"/>
    </location>
</feature>
<name>A0ABZ2PNE1_9NOCA</name>
<evidence type="ECO:0000313" key="5">
    <source>
        <dbReference type="EMBL" id="WXG68663.1"/>
    </source>
</evidence>
<feature type="compositionally biased region" description="Basic and acidic residues" evidence="3">
    <location>
        <begin position="51"/>
        <end position="67"/>
    </location>
</feature>
<dbReference type="EMBL" id="CP147846">
    <property type="protein sequence ID" value="WXG68663.1"/>
    <property type="molecule type" value="Genomic_DNA"/>
</dbReference>
<comment type="subcellular location">
    <subcellularLocation>
        <location evidence="1">Membrane</location>
    </subcellularLocation>
</comment>
<feature type="transmembrane region" description="Helical" evidence="4">
    <location>
        <begin position="80"/>
        <end position="102"/>
    </location>
</feature>
<accession>A0ABZ2PNE1</accession>
<gene>
    <name evidence="5" type="ORF">WDS16_26330</name>
</gene>
<dbReference type="PANTHER" id="PTHR37042:SF4">
    <property type="entry name" value="OUTER MEMBRANE PROTEIN RV1973"/>
    <property type="match status" value="1"/>
</dbReference>
<keyword evidence="6" id="KW-1185">Reference proteome</keyword>
<dbReference type="RefSeq" id="WP_338889016.1">
    <property type="nucleotide sequence ID" value="NZ_CP147846.1"/>
</dbReference>
<dbReference type="Proteomes" id="UP001432000">
    <property type="component" value="Chromosome"/>
</dbReference>
<evidence type="ECO:0000256" key="3">
    <source>
        <dbReference type="SAM" id="MobiDB-lite"/>
    </source>
</evidence>
<keyword evidence="4" id="KW-1133">Transmembrane helix</keyword>